<dbReference type="InterPro" id="IPR013087">
    <property type="entry name" value="Znf_C2H2_type"/>
</dbReference>
<dbReference type="InterPro" id="IPR052406">
    <property type="entry name" value="Chromatin_Remodeling_Comp"/>
</dbReference>
<keyword evidence="8" id="KW-1185">Reference proteome</keyword>
<sequence>MDSPSKSANATSPLKPLPFHSIPLQDSVLGPSWKPLWSPELGLSMSSTKPTRNEPQSSSTCKTSQDQTAATDKKDPDPVAPIHSGDPDVDTHAANPISTTSDTVSVSPSYLCEWESCSASFEDKSQVSSHVYLTHLATKLADSSSQSSAYIHPALPVRRCCRWRGCSSSSLARAPFALLTHVLDVHCSPMELDAALYRSQSRAQPRLMPVSASSTSSSSAPPSSSSSLSDLQNLCSTVHADMSSSPSGDSSAWTIVRSLEAKQMQLDLWAAQHHFVSANPYSRLPLPILGPNPHHPQTPMVAPPPREGPVTKHLRVSAALVIRNLVTYIEEARTPIPDFEGITDPSYRHPSRDPPCLM</sequence>
<keyword evidence="1" id="KW-0805">Transcription regulation</keyword>
<feature type="domain" description="C2H2-type" evidence="6">
    <location>
        <begin position="110"/>
        <end position="140"/>
    </location>
</feature>
<evidence type="ECO:0000313" key="7">
    <source>
        <dbReference type="EMBL" id="VDP94168.1"/>
    </source>
</evidence>
<keyword evidence="4" id="KW-0479">Metal-binding</keyword>
<evidence type="ECO:0000256" key="1">
    <source>
        <dbReference type="ARBA" id="ARBA00023015"/>
    </source>
</evidence>
<evidence type="ECO:0000259" key="6">
    <source>
        <dbReference type="PROSITE" id="PS50157"/>
    </source>
</evidence>
<evidence type="ECO:0000256" key="3">
    <source>
        <dbReference type="ARBA" id="ARBA00023242"/>
    </source>
</evidence>
<feature type="compositionally biased region" description="Polar residues" evidence="5">
    <location>
        <begin position="1"/>
        <end position="12"/>
    </location>
</feature>
<evidence type="ECO:0000256" key="2">
    <source>
        <dbReference type="ARBA" id="ARBA00023163"/>
    </source>
</evidence>
<keyword evidence="4" id="KW-0863">Zinc-finger</keyword>
<dbReference type="AlphaFoldDB" id="A0A3P8IDZ8"/>
<organism evidence="7 8">
    <name type="scientific">Echinostoma caproni</name>
    <dbReference type="NCBI Taxonomy" id="27848"/>
    <lineage>
        <taxon>Eukaryota</taxon>
        <taxon>Metazoa</taxon>
        <taxon>Spiralia</taxon>
        <taxon>Lophotrochozoa</taxon>
        <taxon>Platyhelminthes</taxon>
        <taxon>Trematoda</taxon>
        <taxon>Digenea</taxon>
        <taxon>Plagiorchiida</taxon>
        <taxon>Echinostomata</taxon>
        <taxon>Echinostomatoidea</taxon>
        <taxon>Echinostomatidae</taxon>
        <taxon>Echinostoma</taxon>
    </lineage>
</organism>
<dbReference type="PANTHER" id="PTHR22970">
    <property type="entry name" value="AT-RICH INTERACTIVE DOMAIN-CONTAINING PROTEIN 2"/>
    <property type="match status" value="1"/>
</dbReference>
<dbReference type="GO" id="GO:0008270">
    <property type="term" value="F:zinc ion binding"/>
    <property type="evidence" value="ECO:0007669"/>
    <property type="project" value="UniProtKB-KW"/>
</dbReference>
<dbReference type="PANTHER" id="PTHR22970:SF14">
    <property type="entry name" value="AT-RICH INTERACTIVE DOMAIN-CONTAINING PROTEIN 2"/>
    <property type="match status" value="1"/>
</dbReference>
<dbReference type="Proteomes" id="UP000272942">
    <property type="component" value="Unassembled WGS sequence"/>
</dbReference>
<feature type="region of interest" description="Disordered" evidence="5">
    <location>
        <begin position="207"/>
        <end position="230"/>
    </location>
</feature>
<keyword evidence="3" id="KW-0539">Nucleus</keyword>
<keyword evidence="2" id="KW-0804">Transcription</keyword>
<accession>A0A3P8IDZ8</accession>
<evidence type="ECO:0000256" key="5">
    <source>
        <dbReference type="SAM" id="MobiDB-lite"/>
    </source>
</evidence>
<dbReference type="OrthoDB" id="338531at2759"/>
<proteinExistence type="predicted"/>
<evidence type="ECO:0000313" key="8">
    <source>
        <dbReference type="Proteomes" id="UP000272942"/>
    </source>
</evidence>
<name>A0A3P8IDZ8_9TREM</name>
<gene>
    <name evidence="7" type="ORF">ECPE_LOCUS16894</name>
</gene>
<feature type="compositionally biased region" description="Polar residues" evidence="5">
    <location>
        <begin position="44"/>
        <end position="70"/>
    </location>
</feature>
<feature type="compositionally biased region" description="Low complexity" evidence="5">
    <location>
        <begin position="211"/>
        <end position="229"/>
    </location>
</feature>
<protein>
    <recommendedName>
        <fullName evidence="6">C2H2-type domain-containing protein</fullName>
    </recommendedName>
</protein>
<dbReference type="PROSITE" id="PS50157">
    <property type="entry name" value="ZINC_FINGER_C2H2_2"/>
    <property type="match status" value="1"/>
</dbReference>
<reference evidence="7 8" key="1">
    <citation type="submission" date="2018-11" db="EMBL/GenBank/DDBJ databases">
        <authorList>
            <consortium name="Pathogen Informatics"/>
        </authorList>
    </citation>
    <scope>NUCLEOTIDE SEQUENCE [LARGE SCALE GENOMIC DNA]</scope>
    <source>
        <strain evidence="7 8">Egypt</strain>
    </source>
</reference>
<feature type="region of interest" description="Disordered" evidence="5">
    <location>
        <begin position="1"/>
        <end position="100"/>
    </location>
</feature>
<dbReference type="PROSITE" id="PS00028">
    <property type="entry name" value="ZINC_FINGER_C2H2_1"/>
    <property type="match status" value="1"/>
</dbReference>
<dbReference type="EMBL" id="UZAN01066421">
    <property type="protein sequence ID" value="VDP94168.1"/>
    <property type="molecule type" value="Genomic_DNA"/>
</dbReference>
<evidence type="ECO:0000256" key="4">
    <source>
        <dbReference type="PROSITE-ProRule" id="PRU00042"/>
    </source>
</evidence>
<keyword evidence="4" id="KW-0862">Zinc</keyword>